<evidence type="ECO:0000313" key="2">
    <source>
        <dbReference type="EMBL" id="KAE9336714.1"/>
    </source>
</evidence>
<evidence type="ECO:0000313" key="3">
    <source>
        <dbReference type="Proteomes" id="UP000434957"/>
    </source>
</evidence>
<protein>
    <recommendedName>
        <fullName evidence="1">PiggyBac transposable element-derived protein domain-containing protein</fullName>
    </recommendedName>
</protein>
<dbReference type="PANTHER" id="PTHR46599">
    <property type="entry name" value="PIGGYBAC TRANSPOSABLE ELEMENT-DERIVED PROTEIN 4"/>
    <property type="match status" value="1"/>
</dbReference>
<sequence length="377" mass="43023">MCIFLGLLIARTIAPNKENFAHHWKTTDEGAIPRGCFGQFMKLDRFGHISRNLHFSSNSNVQATRDRAWKLRPMIDALQATFQRNFVPPAVMAFDEAVLPSTSPFNKMRVFMKDKPHLWGTKLFMLCCSESAYCIRFEVYCRKRQNHVGSSPPDTKSGPAAVVRNLRQVFGVNGPSQFRLVVTDRFYTSVVLSMQLLTMRFYSVGAAMTNKKGLCKAILPKKKKNGRKESSKRPNLIAKGAFDMAELIQVPRIKFTRWWDNQGVFVLAAGGSASLDRIVRRDPASGEQVEVMCPRFVKDYQTFMGGVDVHDQLRLQRYSLQLARRYKKYYKSLFLGLMDLAIVNAFIIYNARRAADGKSKVSHVSFMKQLHLKLCQL</sequence>
<name>A0A6A4F9D2_9STRA</name>
<keyword evidence="3" id="KW-1185">Reference proteome</keyword>
<organism evidence="2 3">
    <name type="scientific">Phytophthora rubi</name>
    <dbReference type="NCBI Taxonomy" id="129364"/>
    <lineage>
        <taxon>Eukaryota</taxon>
        <taxon>Sar</taxon>
        <taxon>Stramenopiles</taxon>
        <taxon>Oomycota</taxon>
        <taxon>Peronosporomycetes</taxon>
        <taxon>Peronosporales</taxon>
        <taxon>Peronosporaceae</taxon>
        <taxon>Phytophthora</taxon>
    </lineage>
</organism>
<proteinExistence type="predicted"/>
<dbReference type="InterPro" id="IPR029526">
    <property type="entry name" value="PGBD"/>
</dbReference>
<dbReference type="PANTHER" id="PTHR46599:SF3">
    <property type="entry name" value="PIGGYBAC TRANSPOSABLE ELEMENT-DERIVED PROTEIN 4"/>
    <property type="match status" value="1"/>
</dbReference>
<dbReference type="Pfam" id="PF13843">
    <property type="entry name" value="DDE_Tnp_1_7"/>
    <property type="match status" value="1"/>
</dbReference>
<comment type="caution">
    <text evidence="2">The sequence shown here is derived from an EMBL/GenBank/DDBJ whole genome shotgun (WGS) entry which is preliminary data.</text>
</comment>
<gene>
    <name evidence="2" type="ORF">PR003_g12366</name>
</gene>
<accession>A0A6A4F9D2</accession>
<dbReference type="AlphaFoldDB" id="A0A6A4F9D2"/>
<dbReference type="EMBL" id="QXFT01000743">
    <property type="protein sequence ID" value="KAE9336714.1"/>
    <property type="molecule type" value="Genomic_DNA"/>
</dbReference>
<dbReference type="Proteomes" id="UP000434957">
    <property type="component" value="Unassembled WGS sequence"/>
</dbReference>
<feature type="domain" description="PiggyBac transposable element-derived protein" evidence="1">
    <location>
        <begin position="3"/>
        <end position="346"/>
    </location>
</feature>
<reference evidence="2 3" key="1">
    <citation type="submission" date="2018-08" db="EMBL/GenBank/DDBJ databases">
        <title>Genomic investigation of the strawberry pathogen Phytophthora fragariae indicates pathogenicity is determined by transcriptional variation in three key races.</title>
        <authorList>
            <person name="Adams T.M."/>
            <person name="Armitage A.D."/>
            <person name="Sobczyk M.K."/>
            <person name="Bates H.J."/>
            <person name="Dunwell J.M."/>
            <person name="Nellist C.F."/>
            <person name="Harrison R.J."/>
        </authorList>
    </citation>
    <scope>NUCLEOTIDE SEQUENCE [LARGE SCALE GENOMIC DNA]</scope>
    <source>
        <strain evidence="2 3">SCRP333</strain>
    </source>
</reference>
<evidence type="ECO:0000259" key="1">
    <source>
        <dbReference type="Pfam" id="PF13843"/>
    </source>
</evidence>